<dbReference type="EMBL" id="BAAARW010000022">
    <property type="protein sequence ID" value="GAA2437419.1"/>
    <property type="molecule type" value="Genomic_DNA"/>
</dbReference>
<keyword evidence="3" id="KW-1185">Reference proteome</keyword>
<accession>A0ABP5WYI7</accession>
<feature type="domain" description="Alpha/beta hydrolase fold-3" evidence="1">
    <location>
        <begin position="6"/>
        <end position="75"/>
    </location>
</feature>
<proteinExistence type="predicted"/>
<dbReference type="Gene3D" id="3.40.50.1820">
    <property type="entry name" value="alpha/beta hydrolase"/>
    <property type="match status" value="1"/>
</dbReference>
<evidence type="ECO:0000313" key="3">
    <source>
        <dbReference type="Proteomes" id="UP001501231"/>
    </source>
</evidence>
<name>A0ABP5WYI7_9ACTN</name>
<sequence length="88" mass="9186">MPPSNVVVGESAGGNFAAAVTLRLRDEVSLAGQVLIYPSLGHGFKDFPSSEFFELTMAEGEGPCVFRTVLDIAADASSGVKVRDGGRL</sequence>
<organism evidence="2 3">
    <name type="scientific">Actinomadura vinacea</name>
    <dbReference type="NCBI Taxonomy" id="115336"/>
    <lineage>
        <taxon>Bacteria</taxon>
        <taxon>Bacillati</taxon>
        <taxon>Actinomycetota</taxon>
        <taxon>Actinomycetes</taxon>
        <taxon>Streptosporangiales</taxon>
        <taxon>Thermomonosporaceae</taxon>
        <taxon>Actinomadura</taxon>
    </lineage>
</organism>
<dbReference type="Pfam" id="PF07859">
    <property type="entry name" value="Abhydrolase_3"/>
    <property type="match status" value="1"/>
</dbReference>
<dbReference type="Proteomes" id="UP001501231">
    <property type="component" value="Unassembled WGS sequence"/>
</dbReference>
<protein>
    <recommendedName>
        <fullName evidence="1">Alpha/beta hydrolase fold-3 domain-containing protein</fullName>
    </recommendedName>
</protein>
<dbReference type="RefSeq" id="WP_425547471.1">
    <property type="nucleotide sequence ID" value="NZ_BAAARW010000022.1"/>
</dbReference>
<dbReference type="InterPro" id="IPR013094">
    <property type="entry name" value="AB_hydrolase_3"/>
</dbReference>
<reference evidence="3" key="1">
    <citation type="journal article" date="2019" name="Int. J. Syst. Evol. Microbiol.">
        <title>The Global Catalogue of Microorganisms (GCM) 10K type strain sequencing project: providing services to taxonomists for standard genome sequencing and annotation.</title>
        <authorList>
            <consortium name="The Broad Institute Genomics Platform"/>
            <consortium name="The Broad Institute Genome Sequencing Center for Infectious Disease"/>
            <person name="Wu L."/>
            <person name="Ma J."/>
        </authorList>
    </citation>
    <scope>NUCLEOTIDE SEQUENCE [LARGE SCALE GENOMIC DNA]</scope>
    <source>
        <strain evidence="3">JCM 3325</strain>
    </source>
</reference>
<evidence type="ECO:0000313" key="2">
    <source>
        <dbReference type="EMBL" id="GAA2437419.1"/>
    </source>
</evidence>
<evidence type="ECO:0000259" key="1">
    <source>
        <dbReference type="Pfam" id="PF07859"/>
    </source>
</evidence>
<comment type="caution">
    <text evidence="2">The sequence shown here is derived from an EMBL/GenBank/DDBJ whole genome shotgun (WGS) entry which is preliminary data.</text>
</comment>
<dbReference type="SUPFAM" id="SSF53474">
    <property type="entry name" value="alpha/beta-Hydrolases"/>
    <property type="match status" value="1"/>
</dbReference>
<gene>
    <name evidence="2" type="ORF">GCM10010191_60370</name>
</gene>
<dbReference type="InterPro" id="IPR029058">
    <property type="entry name" value="AB_hydrolase_fold"/>
</dbReference>